<name>A0ABN1YCC6_9PSEU</name>
<dbReference type="Gene3D" id="1.10.10.10">
    <property type="entry name" value="Winged helix-like DNA-binding domain superfamily/Winged helix DNA-binding domain"/>
    <property type="match status" value="1"/>
</dbReference>
<dbReference type="SUPFAM" id="SSF46955">
    <property type="entry name" value="Putative DNA-binding domain"/>
    <property type="match status" value="1"/>
</dbReference>
<feature type="compositionally biased region" description="Gly residues" evidence="1">
    <location>
        <begin position="81"/>
        <end position="91"/>
    </location>
</feature>
<accession>A0ABN1YCC6</accession>
<organism evidence="3 4">
    <name type="scientific">Pseudonocardia kongjuensis</name>
    <dbReference type="NCBI Taxonomy" id="102227"/>
    <lineage>
        <taxon>Bacteria</taxon>
        <taxon>Bacillati</taxon>
        <taxon>Actinomycetota</taxon>
        <taxon>Actinomycetes</taxon>
        <taxon>Pseudonocardiales</taxon>
        <taxon>Pseudonocardiaceae</taxon>
        <taxon>Pseudonocardia</taxon>
    </lineage>
</organism>
<evidence type="ECO:0000259" key="2">
    <source>
        <dbReference type="Pfam" id="PF12728"/>
    </source>
</evidence>
<dbReference type="InterPro" id="IPR009061">
    <property type="entry name" value="DNA-bd_dom_put_sf"/>
</dbReference>
<evidence type="ECO:0000313" key="4">
    <source>
        <dbReference type="Proteomes" id="UP001501414"/>
    </source>
</evidence>
<dbReference type="InterPro" id="IPR041657">
    <property type="entry name" value="HTH_17"/>
</dbReference>
<protein>
    <recommendedName>
        <fullName evidence="2">Helix-turn-helix domain-containing protein</fullName>
    </recommendedName>
</protein>
<feature type="region of interest" description="Disordered" evidence="1">
    <location>
        <begin position="65"/>
        <end position="91"/>
    </location>
</feature>
<dbReference type="EMBL" id="BAAAJK010000066">
    <property type="protein sequence ID" value="GAA1403879.1"/>
    <property type="molecule type" value="Genomic_DNA"/>
</dbReference>
<sequence>MYAQMTDRPSPDPDAEWWTSTDVADYLGVQVKTVSAYRHRKQMPEPDRRIGRSWIWKPERIIEWHNEPGRRRKSREAGQDAAGGGESRPPA</sequence>
<feature type="domain" description="Helix-turn-helix" evidence="2">
    <location>
        <begin position="19"/>
        <end position="64"/>
    </location>
</feature>
<keyword evidence="4" id="KW-1185">Reference proteome</keyword>
<gene>
    <name evidence="3" type="ORF">GCM10009613_65570</name>
</gene>
<dbReference type="Pfam" id="PF12728">
    <property type="entry name" value="HTH_17"/>
    <property type="match status" value="1"/>
</dbReference>
<comment type="caution">
    <text evidence="3">The sequence shown here is derived from an EMBL/GenBank/DDBJ whole genome shotgun (WGS) entry which is preliminary data.</text>
</comment>
<evidence type="ECO:0000256" key="1">
    <source>
        <dbReference type="SAM" id="MobiDB-lite"/>
    </source>
</evidence>
<evidence type="ECO:0000313" key="3">
    <source>
        <dbReference type="EMBL" id="GAA1403879.1"/>
    </source>
</evidence>
<dbReference type="Proteomes" id="UP001501414">
    <property type="component" value="Unassembled WGS sequence"/>
</dbReference>
<reference evidence="3 4" key="1">
    <citation type="journal article" date="2019" name="Int. J. Syst. Evol. Microbiol.">
        <title>The Global Catalogue of Microorganisms (GCM) 10K type strain sequencing project: providing services to taxonomists for standard genome sequencing and annotation.</title>
        <authorList>
            <consortium name="The Broad Institute Genomics Platform"/>
            <consortium name="The Broad Institute Genome Sequencing Center for Infectious Disease"/>
            <person name="Wu L."/>
            <person name="Ma J."/>
        </authorList>
    </citation>
    <scope>NUCLEOTIDE SEQUENCE [LARGE SCALE GENOMIC DNA]</scope>
    <source>
        <strain evidence="3 4">JCM 11896</strain>
    </source>
</reference>
<proteinExistence type="predicted"/>
<dbReference type="InterPro" id="IPR036388">
    <property type="entry name" value="WH-like_DNA-bd_sf"/>
</dbReference>